<dbReference type="PANTHER" id="PTHR46927:SF3">
    <property type="entry name" value="THAP-TYPE DOMAIN-CONTAINING PROTEIN"/>
    <property type="match status" value="1"/>
</dbReference>
<name>A0A9J6E3G9_RHIMP</name>
<dbReference type="Gene3D" id="6.20.210.20">
    <property type="entry name" value="THAP domain"/>
    <property type="match status" value="1"/>
</dbReference>
<protein>
    <recommendedName>
        <fullName evidence="7">THAP-type domain-containing protein</fullName>
    </recommendedName>
</protein>
<dbReference type="AlphaFoldDB" id="A0A9J6E3G9"/>
<evidence type="ECO:0000313" key="9">
    <source>
        <dbReference type="Proteomes" id="UP000821866"/>
    </source>
</evidence>
<reference evidence="8" key="2">
    <citation type="submission" date="2021-09" db="EMBL/GenBank/DDBJ databases">
        <authorList>
            <person name="Jia N."/>
            <person name="Wang J."/>
            <person name="Shi W."/>
            <person name="Du L."/>
            <person name="Sun Y."/>
            <person name="Zhan W."/>
            <person name="Jiang J."/>
            <person name="Wang Q."/>
            <person name="Zhang B."/>
            <person name="Ji P."/>
            <person name="Sakyi L.B."/>
            <person name="Cui X."/>
            <person name="Yuan T."/>
            <person name="Jiang B."/>
            <person name="Yang W."/>
            <person name="Lam T.T.-Y."/>
            <person name="Chang Q."/>
            <person name="Ding S."/>
            <person name="Wang X."/>
            <person name="Zhu J."/>
            <person name="Ruan X."/>
            <person name="Zhao L."/>
            <person name="Wei J."/>
            <person name="Que T."/>
            <person name="Du C."/>
            <person name="Cheng J."/>
            <person name="Dai P."/>
            <person name="Han X."/>
            <person name="Huang E."/>
            <person name="Gao Y."/>
            <person name="Liu J."/>
            <person name="Shao H."/>
            <person name="Ye R."/>
            <person name="Li L."/>
            <person name="Wei W."/>
            <person name="Wang X."/>
            <person name="Wang C."/>
            <person name="Huo Q."/>
            <person name="Li W."/>
            <person name="Guo W."/>
            <person name="Chen H."/>
            <person name="Chen S."/>
            <person name="Zhou L."/>
            <person name="Zhou L."/>
            <person name="Ni X."/>
            <person name="Tian J."/>
            <person name="Zhou Y."/>
            <person name="Sheng Y."/>
            <person name="Liu T."/>
            <person name="Pan Y."/>
            <person name="Xia L."/>
            <person name="Li J."/>
            <person name="Zhao F."/>
            <person name="Cao W."/>
        </authorList>
    </citation>
    <scope>NUCLEOTIDE SEQUENCE</scope>
    <source>
        <strain evidence="8">Rmic-2018</strain>
        <tissue evidence="8">Larvae</tissue>
    </source>
</reference>
<dbReference type="InterPro" id="IPR038441">
    <property type="entry name" value="THAP_Znf_sf"/>
</dbReference>
<gene>
    <name evidence="8" type="ORF">HPB51_018121</name>
</gene>
<evidence type="ECO:0000256" key="3">
    <source>
        <dbReference type="ARBA" id="ARBA00022833"/>
    </source>
</evidence>
<sequence>MPGCCCAPNCRSNYANGPRARVYRFPLDPAQNAAWTKAVRRENFTPTKYTVVCEHHFLESDFVDSTSYTDSMTGKVIEVPPKLRRLKPSAIPSVFPNCPAYLSRQETSARESPEEKRARVDAEALQEAIRLSEQSHEAEEKKNAIATFEDLLTAVGDLSLTDFWTKVVTQQQVLFLNFSDQVMDDDVKEKEKMLPAITYVAGYCAYAAVRKLACSSCQENLTVENRTIELDDDVLIANATRGGLKFPQAVVVNAVLTMEIVLDKLRSPKYASQFFACAKQKEVLVSLATSLVECNEDLDFCDGGHSPELVLNYVLSAAANTLLNNLCKVQNNKLNESKAAKRNKVENKGTESKAAKRKLSTLQA</sequence>
<evidence type="ECO:0000256" key="6">
    <source>
        <dbReference type="SAM" id="MobiDB-lite"/>
    </source>
</evidence>
<evidence type="ECO:0000259" key="7">
    <source>
        <dbReference type="PROSITE" id="PS50950"/>
    </source>
</evidence>
<dbReference type="EMBL" id="JABSTU010000006">
    <property type="protein sequence ID" value="KAH8028697.1"/>
    <property type="molecule type" value="Genomic_DNA"/>
</dbReference>
<comment type="caution">
    <text evidence="8">The sequence shown here is derived from an EMBL/GenBank/DDBJ whole genome shotgun (WGS) entry which is preliminary data.</text>
</comment>
<dbReference type="VEuPathDB" id="VectorBase:LOC119161837"/>
<keyword evidence="4 5" id="KW-0238">DNA-binding</keyword>
<keyword evidence="1" id="KW-0479">Metal-binding</keyword>
<dbReference type="PROSITE" id="PS50950">
    <property type="entry name" value="ZF_THAP"/>
    <property type="match status" value="1"/>
</dbReference>
<keyword evidence="2 5" id="KW-0863">Zinc-finger</keyword>
<evidence type="ECO:0000313" key="8">
    <source>
        <dbReference type="EMBL" id="KAH8028697.1"/>
    </source>
</evidence>
<dbReference type="SUPFAM" id="SSF57716">
    <property type="entry name" value="Glucocorticoid receptor-like (DNA-binding domain)"/>
    <property type="match status" value="1"/>
</dbReference>
<feature type="compositionally biased region" description="Basic and acidic residues" evidence="6">
    <location>
        <begin position="338"/>
        <end position="354"/>
    </location>
</feature>
<dbReference type="InterPro" id="IPR006612">
    <property type="entry name" value="THAP_Znf"/>
</dbReference>
<dbReference type="PANTHER" id="PTHR46927">
    <property type="entry name" value="AGAP005574-PA"/>
    <property type="match status" value="1"/>
</dbReference>
<dbReference type="Proteomes" id="UP000821866">
    <property type="component" value="Chromosome 4"/>
</dbReference>
<dbReference type="GO" id="GO:0008270">
    <property type="term" value="F:zinc ion binding"/>
    <property type="evidence" value="ECO:0007669"/>
    <property type="project" value="UniProtKB-KW"/>
</dbReference>
<evidence type="ECO:0000256" key="5">
    <source>
        <dbReference type="PROSITE-ProRule" id="PRU00309"/>
    </source>
</evidence>
<feature type="region of interest" description="Disordered" evidence="6">
    <location>
        <begin position="338"/>
        <end position="364"/>
    </location>
</feature>
<keyword evidence="3" id="KW-0862">Zinc</keyword>
<dbReference type="Pfam" id="PF05485">
    <property type="entry name" value="THAP"/>
    <property type="match status" value="1"/>
</dbReference>
<dbReference type="GO" id="GO:0003677">
    <property type="term" value="F:DNA binding"/>
    <property type="evidence" value="ECO:0007669"/>
    <property type="project" value="UniProtKB-UniRule"/>
</dbReference>
<feature type="compositionally biased region" description="Basic residues" evidence="6">
    <location>
        <begin position="355"/>
        <end position="364"/>
    </location>
</feature>
<reference evidence="8" key="1">
    <citation type="journal article" date="2020" name="Cell">
        <title>Large-Scale Comparative Analyses of Tick Genomes Elucidate Their Genetic Diversity and Vector Capacities.</title>
        <authorList>
            <consortium name="Tick Genome and Microbiome Consortium (TIGMIC)"/>
            <person name="Jia N."/>
            <person name="Wang J."/>
            <person name="Shi W."/>
            <person name="Du L."/>
            <person name="Sun Y."/>
            <person name="Zhan W."/>
            <person name="Jiang J.F."/>
            <person name="Wang Q."/>
            <person name="Zhang B."/>
            <person name="Ji P."/>
            <person name="Bell-Sakyi L."/>
            <person name="Cui X.M."/>
            <person name="Yuan T.T."/>
            <person name="Jiang B.G."/>
            <person name="Yang W.F."/>
            <person name="Lam T.T."/>
            <person name="Chang Q.C."/>
            <person name="Ding S.J."/>
            <person name="Wang X.J."/>
            <person name="Zhu J.G."/>
            <person name="Ruan X.D."/>
            <person name="Zhao L."/>
            <person name="Wei J.T."/>
            <person name="Ye R.Z."/>
            <person name="Que T.C."/>
            <person name="Du C.H."/>
            <person name="Zhou Y.H."/>
            <person name="Cheng J.X."/>
            <person name="Dai P.F."/>
            <person name="Guo W.B."/>
            <person name="Han X.H."/>
            <person name="Huang E.J."/>
            <person name="Li L.F."/>
            <person name="Wei W."/>
            <person name="Gao Y.C."/>
            <person name="Liu J.Z."/>
            <person name="Shao H.Z."/>
            <person name="Wang X."/>
            <person name="Wang C.C."/>
            <person name="Yang T.C."/>
            <person name="Huo Q.B."/>
            <person name="Li W."/>
            <person name="Chen H.Y."/>
            <person name="Chen S.E."/>
            <person name="Zhou L.G."/>
            <person name="Ni X.B."/>
            <person name="Tian J.H."/>
            <person name="Sheng Y."/>
            <person name="Liu T."/>
            <person name="Pan Y.S."/>
            <person name="Xia L.Y."/>
            <person name="Li J."/>
            <person name="Zhao F."/>
            <person name="Cao W.C."/>
        </authorList>
    </citation>
    <scope>NUCLEOTIDE SEQUENCE</scope>
    <source>
        <strain evidence="8">Rmic-2018</strain>
    </source>
</reference>
<organism evidence="8 9">
    <name type="scientific">Rhipicephalus microplus</name>
    <name type="common">Cattle tick</name>
    <name type="synonym">Boophilus microplus</name>
    <dbReference type="NCBI Taxonomy" id="6941"/>
    <lineage>
        <taxon>Eukaryota</taxon>
        <taxon>Metazoa</taxon>
        <taxon>Ecdysozoa</taxon>
        <taxon>Arthropoda</taxon>
        <taxon>Chelicerata</taxon>
        <taxon>Arachnida</taxon>
        <taxon>Acari</taxon>
        <taxon>Parasitiformes</taxon>
        <taxon>Ixodida</taxon>
        <taxon>Ixodoidea</taxon>
        <taxon>Ixodidae</taxon>
        <taxon>Rhipicephalinae</taxon>
        <taxon>Rhipicephalus</taxon>
        <taxon>Boophilus</taxon>
    </lineage>
</organism>
<feature type="domain" description="THAP-type" evidence="7">
    <location>
        <begin position="1"/>
        <end position="95"/>
    </location>
</feature>
<evidence type="ECO:0000256" key="4">
    <source>
        <dbReference type="ARBA" id="ARBA00023125"/>
    </source>
</evidence>
<accession>A0A9J6E3G9</accession>
<dbReference type="SMART" id="SM00692">
    <property type="entry name" value="DM3"/>
    <property type="match status" value="1"/>
</dbReference>
<dbReference type="SMART" id="SM00980">
    <property type="entry name" value="THAP"/>
    <property type="match status" value="1"/>
</dbReference>
<proteinExistence type="predicted"/>
<keyword evidence="9" id="KW-1185">Reference proteome</keyword>
<evidence type="ECO:0000256" key="2">
    <source>
        <dbReference type="ARBA" id="ARBA00022771"/>
    </source>
</evidence>
<dbReference type="InterPro" id="IPR052224">
    <property type="entry name" value="THAP_domain_protein"/>
</dbReference>
<evidence type="ECO:0000256" key="1">
    <source>
        <dbReference type="ARBA" id="ARBA00022723"/>
    </source>
</evidence>